<gene>
    <name evidence="4" type="ORF">CBP51_06905</name>
</gene>
<organism evidence="4 5">
    <name type="scientific">Cellvibrio mixtus</name>
    <dbReference type="NCBI Taxonomy" id="39650"/>
    <lineage>
        <taxon>Bacteria</taxon>
        <taxon>Pseudomonadati</taxon>
        <taxon>Pseudomonadota</taxon>
        <taxon>Gammaproteobacteria</taxon>
        <taxon>Cellvibrionales</taxon>
        <taxon>Cellvibrionaceae</taxon>
        <taxon>Cellvibrio</taxon>
    </lineage>
</organism>
<dbReference type="RefSeq" id="WP_094984339.1">
    <property type="nucleotide sequence ID" value="NZ_NHNI01000001.1"/>
</dbReference>
<dbReference type="Pfam" id="PF13487">
    <property type="entry name" value="HD_5"/>
    <property type="match status" value="1"/>
</dbReference>
<evidence type="ECO:0000313" key="4">
    <source>
        <dbReference type="EMBL" id="OZY86735.1"/>
    </source>
</evidence>
<dbReference type="InterPro" id="IPR052020">
    <property type="entry name" value="Cyclic_di-GMP/3'3'-cGAMP_PDE"/>
</dbReference>
<dbReference type="PANTHER" id="PTHR45228:SF9">
    <property type="entry name" value="3'3'-CGAMP-SPECIFIC PHOSPHODIESTERASE 2"/>
    <property type="match status" value="1"/>
</dbReference>
<feature type="domain" description="Response regulatory" evidence="2">
    <location>
        <begin position="22"/>
        <end position="146"/>
    </location>
</feature>
<dbReference type="GO" id="GO:0000160">
    <property type="term" value="P:phosphorelay signal transduction system"/>
    <property type="evidence" value="ECO:0007669"/>
    <property type="project" value="InterPro"/>
</dbReference>
<dbReference type="PANTHER" id="PTHR45228">
    <property type="entry name" value="CYCLIC DI-GMP PHOSPHODIESTERASE TM_0186-RELATED"/>
    <property type="match status" value="1"/>
</dbReference>
<evidence type="ECO:0000259" key="2">
    <source>
        <dbReference type="PROSITE" id="PS50110"/>
    </source>
</evidence>
<dbReference type="Pfam" id="PF11849">
    <property type="entry name" value="DUF3369"/>
    <property type="match status" value="1"/>
</dbReference>
<keyword evidence="5" id="KW-1185">Reference proteome</keyword>
<dbReference type="EMBL" id="NHNI01000001">
    <property type="protein sequence ID" value="OZY86735.1"/>
    <property type="molecule type" value="Genomic_DNA"/>
</dbReference>
<sequence length="512" mass="58018">MKFLKQATTQTTTKRATGMPWKVAIIDDEEQVHAVTQLVLKNTHIDDLPLQFLNAYSAAEGLRLFQDHPDIALAFIDVIMESDDAGLQLIHKIRNELGNHTTRIVLRTGQPGTSPEETVIRTYDINDYKSKTELTDTKLKTCVYSSIRSYRDIITIETSKRGMQKVIAASDSVLRSQTLYQFGNAILNHTIQLLGIKTAEMYLISQHVDLFGDAEMILLAATGDEVKLDTHWSADIMPADVKKIIQQTLTQKQSYRDGSIFIGYYHTNSSTESVLYTRFHEEHSALQDEILTLFAANITLIFQNLHSREHIQETQKELLLVLGDAIEQRSKETGSHVRRVALMCELIALKLGQSSEYAEMLKYASPLHDIGKIGIPETILHKPGKLDDAEWEVMKTHAQIGYELLKNSTRTIAKMGARIALTHHEHWDGNGYPAGLKGDDIPLEGRIVAIIDVIDALGSERAYKKPWQENDIIQYIRERSGKQFDPAIADAALELFDHFREIRHNFPDHMQH</sequence>
<feature type="modified residue" description="4-aspartylphosphate" evidence="1">
    <location>
        <position position="77"/>
    </location>
</feature>
<dbReference type="PROSITE" id="PS50110">
    <property type="entry name" value="RESPONSE_REGULATORY"/>
    <property type="match status" value="1"/>
</dbReference>
<evidence type="ECO:0000313" key="5">
    <source>
        <dbReference type="Proteomes" id="UP000216101"/>
    </source>
</evidence>
<evidence type="ECO:0000259" key="3">
    <source>
        <dbReference type="PROSITE" id="PS51832"/>
    </source>
</evidence>
<dbReference type="InterPro" id="IPR003607">
    <property type="entry name" value="HD/PDEase_dom"/>
</dbReference>
<feature type="domain" description="HD-GYP" evidence="3">
    <location>
        <begin position="311"/>
        <end position="508"/>
    </location>
</feature>
<dbReference type="InterPro" id="IPR037522">
    <property type="entry name" value="HD_GYP_dom"/>
</dbReference>
<dbReference type="PROSITE" id="PS51832">
    <property type="entry name" value="HD_GYP"/>
    <property type="match status" value="1"/>
</dbReference>
<name>A0A266QA65_9GAMM</name>
<dbReference type="SMART" id="SM00471">
    <property type="entry name" value="HDc"/>
    <property type="match status" value="1"/>
</dbReference>
<dbReference type="InterPro" id="IPR021800">
    <property type="entry name" value="DUF3369"/>
</dbReference>
<dbReference type="InterPro" id="IPR001789">
    <property type="entry name" value="Sig_transdc_resp-reg_receiver"/>
</dbReference>
<dbReference type="AlphaFoldDB" id="A0A266QA65"/>
<dbReference type="Gene3D" id="1.10.3210.10">
    <property type="entry name" value="Hypothetical protein af1432"/>
    <property type="match status" value="1"/>
</dbReference>
<proteinExistence type="predicted"/>
<evidence type="ECO:0000256" key="1">
    <source>
        <dbReference type="PROSITE-ProRule" id="PRU00169"/>
    </source>
</evidence>
<dbReference type="Proteomes" id="UP000216101">
    <property type="component" value="Unassembled WGS sequence"/>
</dbReference>
<dbReference type="GO" id="GO:0008081">
    <property type="term" value="F:phosphoric diester hydrolase activity"/>
    <property type="evidence" value="ECO:0007669"/>
    <property type="project" value="UniProtKB-ARBA"/>
</dbReference>
<dbReference type="SUPFAM" id="SSF109604">
    <property type="entry name" value="HD-domain/PDEase-like"/>
    <property type="match status" value="1"/>
</dbReference>
<protein>
    <submittedName>
        <fullName evidence="4">Phosphodiesterase</fullName>
    </submittedName>
</protein>
<comment type="caution">
    <text evidence="4">The sequence shown here is derived from an EMBL/GenBank/DDBJ whole genome shotgun (WGS) entry which is preliminary data.</text>
</comment>
<keyword evidence="1" id="KW-0597">Phosphoprotein</keyword>
<dbReference type="CDD" id="cd00077">
    <property type="entry name" value="HDc"/>
    <property type="match status" value="1"/>
</dbReference>
<accession>A0A266QA65</accession>
<dbReference type="Gene3D" id="3.40.50.2300">
    <property type="match status" value="1"/>
</dbReference>
<dbReference type="SUPFAM" id="SSF52172">
    <property type="entry name" value="CheY-like"/>
    <property type="match status" value="1"/>
</dbReference>
<reference evidence="5" key="1">
    <citation type="submission" date="2017-05" db="EMBL/GenBank/DDBJ databases">
        <authorList>
            <person name="Barney B.M."/>
        </authorList>
    </citation>
    <scope>NUCLEOTIDE SEQUENCE [LARGE SCALE GENOMIC DNA]</scope>
    <source>
        <strain evidence="5">PSBB022</strain>
    </source>
</reference>
<dbReference type="InterPro" id="IPR011006">
    <property type="entry name" value="CheY-like_superfamily"/>
</dbReference>